<dbReference type="GO" id="GO:0003697">
    <property type="term" value="F:single-stranded DNA binding"/>
    <property type="evidence" value="ECO:0007669"/>
    <property type="project" value="InterPro"/>
</dbReference>
<proteinExistence type="predicted"/>
<dbReference type="SUPFAM" id="SSF50249">
    <property type="entry name" value="Nucleic acid-binding proteins"/>
    <property type="match status" value="1"/>
</dbReference>
<dbReference type="GO" id="GO:0006281">
    <property type="term" value="P:DNA repair"/>
    <property type="evidence" value="ECO:0007669"/>
    <property type="project" value="UniProtKB-KW"/>
</dbReference>
<dbReference type="EMBL" id="OU342829">
    <property type="protein sequence ID" value="CAG7581602.1"/>
    <property type="molecule type" value="Genomic_DNA"/>
</dbReference>
<reference evidence="10" key="1">
    <citation type="submission" date="2021-06" db="EMBL/GenBank/DDBJ databases">
        <authorList>
            <person name="Gannon L."/>
            <person name="Redgwell R T."/>
            <person name="Michniewski S."/>
            <person name="Harrison D C."/>
            <person name="Millard A."/>
        </authorList>
    </citation>
    <scope>NUCLEOTIDE SEQUENCE</scope>
</reference>
<dbReference type="GO" id="GO:0039693">
    <property type="term" value="P:viral DNA genome replication"/>
    <property type="evidence" value="ECO:0007669"/>
    <property type="project" value="UniProtKB-KW"/>
</dbReference>
<keyword evidence="3" id="KW-0227">DNA damage</keyword>
<evidence type="ECO:0000256" key="3">
    <source>
        <dbReference type="ARBA" id="ARBA00022763"/>
    </source>
</evidence>
<feature type="compositionally biased region" description="Acidic residues" evidence="8">
    <location>
        <begin position="294"/>
        <end position="306"/>
    </location>
</feature>
<keyword evidence="4" id="KW-0235">DNA replication</keyword>
<organism evidence="10">
    <name type="scientific">uncultured marine phage</name>
    <dbReference type="NCBI Taxonomy" id="707152"/>
    <lineage>
        <taxon>Viruses</taxon>
        <taxon>environmental samples</taxon>
    </lineage>
</organism>
<evidence type="ECO:0000256" key="1">
    <source>
        <dbReference type="ARBA" id="ARBA00018590"/>
    </source>
</evidence>
<keyword evidence="5" id="KW-0234">DNA repair</keyword>
<evidence type="ECO:0000256" key="2">
    <source>
        <dbReference type="ARBA" id="ARBA00022491"/>
    </source>
</evidence>
<evidence type="ECO:0000259" key="9">
    <source>
        <dbReference type="Pfam" id="PF08804"/>
    </source>
</evidence>
<dbReference type="Gene3D" id="3.90.198.10">
    <property type="entry name" value="Replication Fork Single-Stranded Dna Binding Protein"/>
    <property type="match status" value="1"/>
</dbReference>
<dbReference type="InterPro" id="IPR044947">
    <property type="entry name" value="Phage_T4_Gp32_ssDNA-bd_sf"/>
</dbReference>
<protein>
    <recommendedName>
        <fullName evidence="1">Single-stranded DNA-binding protein</fullName>
    </recommendedName>
    <alternativeName>
        <fullName evidence="6">Gp32</fullName>
    </alternativeName>
    <alternativeName>
        <fullName evidence="7">Helix-destabilizing protein</fullName>
    </alternativeName>
</protein>
<evidence type="ECO:0000256" key="4">
    <source>
        <dbReference type="ARBA" id="ARBA00023109"/>
    </source>
</evidence>
<feature type="compositionally biased region" description="Acidic residues" evidence="8">
    <location>
        <begin position="314"/>
        <end position="323"/>
    </location>
</feature>
<evidence type="ECO:0000313" key="10">
    <source>
        <dbReference type="EMBL" id="CAG7581602.1"/>
    </source>
</evidence>
<evidence type="ECO:0000256" key="5">
    <source>
        <dbReference type="ARBA" id="ARBA00023204"/>
    </source>
</evidence>
<gene>
    <name evidence="10" type="primary">gp32</name>
    <name evidence="10" type="ORF">SLAVMIC_00923</name>
</gene>
<evidence type="ECO:0000256" key="7">
    <source>
        <dbReference type="ARBA" id="ARBA00032941"/>
    </source>
</evidence>
<dbReference type="InterPro" id="IPR012340">
    <property type="entry name" value="NA-bd_OB-fold"/>
</dbReference>
<accession>A0A8D9C9R8</accession>
<dbReference type="Pfam" id="PF08804">
    <property type="entry name" value="gp32"/>
    <property type="match status" value="1"/>
</dbReference>
<sequence length="323" mass="36375">MSNFEDLFSDDTLNSKMSFLDEKKKTGKDGLYRVDLSKVTDKSRGYIATVRFLPNLNQAGEIGSSAIEKVTHYVDTKQVPELAGYYDSPKNINPETGSPFSDKCALTECFWSLKNSKNAILQEKASMLNYSKKYFSYVLIVEDAQQRENEGKIMVYQYGKTIKDKINQERNGDISGVPCNVFSLQSGKDFRLIVKEVQDDKGNTFPDYRMCQFVNNPSSISLPTPEGMKNVPLNDEGKISPEHQGKIKDFLLNRGHDLEDFAPKALSEEQQSKVSEIIDYLTGRTSAKAAASEPETEDFTFDDVSESDNSTESSSDEDFDFNF</sequence>
<name>A0A8D9C9R8_9VIRU</name>
<evidence type="ECO:0000256" key="6">
    <source>
        <dbReference type="ARBA" id="ARBA00031936"/>
    </source>
</evidence>
<evidence type="ECO:0000256" key="8">
    <source>
        <dbReference type="SAM" id="MobiDB-lite"/>
    </source>
</evidence>
<dbReference type="InterPro" id="IPR012339">
    <property type="entry name" value="Phage_T4_Gp32_ssDNA-bd"/>
</dbReference>
<feature type="region of interest" description="Disordered" evidence="8">
    <location>
        <begin position="284"/>
        <end position="323"/>
    </location>
</feature>
<feature type="domain" description="Bacteriophage T4 Gp32 single-stranded DNA-binding" evidence="9">
    <location>
        <begin position="50"/>
        <end position="264"/>
    </location>
</feature>
<keyword evidence="2" id="KW-0678">Repressor</keyword>
<keyword evidence="4" id="KW-1194">Viral DNA replication</keyword>